<name>A0A6J4MMY2_9BACT</name>
<dbReference type="InterPro" id="IPR034904">
    <property type="entry name" value="FSCA_dom_sf"/>
</dbReference>
<dbReference type="EMBL" id="CADCTW010000215">
    <property type="protein sequence ID" value="CAA9363913.1"/>
    <property type="molecule type" value="Genomic_DNA"/>
</dbReference>
<dbReference type="Pfam" id="PF01883">
    <property type="entry name" value="FeS_assembly_P"/>
    <property type="match status" value="1"/>
</dbReference>
<dbReference type="InterPro" id="IPR002744">
    <property type="entry name" value="MIP18-like"/>
</dbReference>
<proteinExistence type="predicted"/>
<sequence length="117" mass="12454">MLGGPRAARRLAPQPQGTQMVTEAEVRKALRKVKDPEMKLDLVVLGLIYGIDIQGSHVDVTMSLTSPGCPVAGDLLKQAQEAVESVPGVESAEVELTFSPPWTADRIPPTIRAALGL</sequence>
<organism evidence="3">
    <name type="scientific">uncultured Gemmatimonadota bacterium</name>
    <dbReference type="NCBI Taxonomy" id="203437"/>
    <lineage>
        <taxon>Bacteria</taxon>
        <taxon>Pseudomonadati</taxon>
        <taxon>Gemmatimonadota</taxon>
        <taxon>environmental samples</taxon>
    </lineage>
</organism>
<dbReference type="AlphaFoldDB" id="A0A6J4MMY2"/>
<dbReference type="Gene3D" id="3.30.300.130">
    <property type="entry name" value="Fe-S cluster assembly (FSCA)"/>
    <property type="match status" value="1"/>
</dbReference>
<evidence type="ECO:0000256" key="1">
    <source>
        <dbReference type="SAM" id="MobiDB-lite"/>
    </source>
</evidence>
<feature type="domain" description="MIP18 family-like" evidence="2">
    <location>
        <begin position="23"/>
        <end position="95"/>
    </location>
</feature>
<feature type="region of interest" description="Disordered" evidence="1">
    <location>
        <begin position="1"/>
        <end position="20"/>
    </location>
</feature>
<accession>A0A6J4MMY2</accession>
<evidence type="ECO:0000313" key="3">
    <source>
        <dbReference type="EMBL" id="CAA9363913.1"/>
    </source>
</evidence>
<dbReference type="SUPFAM" id="SSF117916">
    <property type="entry name" value="Fe-S cluster assembly (FSCA) domain-like"/>
    <property type="match status" value="1"/>
</dbReference>
<dbReference type="InterPro" id="IPR052339">
    <property type="entry name" value="Fe-S_Maturation_MIP18"/>
</dbReference>
<dbReference type="PANTHER" id="PTHR42831:SF1">
    <property type="entry name" value="FE-S PROTEIN MATURATION AUXILIARY FACTOR YITW"/>
    <property type="match status" value="1"/>
</dbReference>
<gene>
    <name evidence="3" type="ORF">AVDCRST_MAG68-4694</name>
</gene>
<evidence type="ECO:0000259" key="2">
    <source>
        <dbReference type="Pfam" id="PF01883"/>
    </source>
</evidence>
<reference evidence="3" key="1">
    <citation type="submission" date="2020-02" db="EMBL/GenBank/DDBJ databases">
        <authorList>
            <person name="Meier V. D."/>
        </authorList>
    </citation>
    <scope>NUCLEOTIDE SEQUENCE</scope>
    <source>
        <strain evidence="3">AVDCRST_MAG68</strain>
    </source>
</reference>
<protein>
    <recommendedName>
        <fullName evidence="2">MIP18 family-like domain-containing protein</fullName>
    </recommendedName>
</protein>
<dbReference type="PANTHER" id="PTHR42831">
    <property type="entry name" value="FE-S PROTEIN MATURATION AUXILIARY FACTOR YITW"/>
    <property type="match status" value="1"/>
</dbReference>